<keyword evidence="2" id="KW-0808">Transferase</keyword>
<accession>A0A3A3FQA0</accession>
<dbReference type="Pfam" id="PF13692">
    <property type="entry name" value="Glyco_trans_1_4"/>
    <property type="match status" value="1"/>
</dbReference>
<dbReference type="InterPro" id="IPR028098">
    <property type="entry name" value="Glyco_trans_4-like_N"/>
</dbReference>
<proteinExistence type="predicted"/>
<feature type="domain" description="Glycosyltransferase subfamily 4-like N-terminal" evidence="1">
    <location>
        <begin position="24"/>
        <end position="202"/>
    </location>
</feature>
<dbReference type="Pfam" id="PF13579">
    <property type="entry name" value="Glyco_trans_4_4"/>
    <property type="match status" value="1"/>
</dbReference>
<evidence type="ECO:0000259" key="1">
    <source>
        <dbReference type="Pfam" id="PF13579"/>
    </source>
</evidence>
<keyword evidence="3" id="KW-1185">Reference proteome</keyword>
<dbReference type="SUPFAM" id="SSF53756">
    <property type="entry name" value="UDP-Glycosyltransferase/glycogen phosphorylase"/>
    <property type="match status" value="1"/>
</dbReference>
<dbReference type="Proteomes" id="UP000265955">
    <property type="component" value="Unassembled WGS sequence"/>
</dbReference>
<protein>
    <submittedName>
        <fullName evidence="2">Glycosyltransferase WbuB</fullName>
    </submittedName>
</protein>
<name>A0A3A3FQA0_9BURK</name>
<dbReference type="EMBL" id="QYUO01000002">
    <property type="protein sequence ID" value="RJF95879.1"/>
    <property type="molecule type" value="Genomic_DNA"/>
</dbReference>
<dbReference type="CDD" id="cd03794">
    <property type="entry name" value="GT4_WbuB-like"/>
    <property type="match status" value="1"/>
</dbReference>
<dbReference type="OrthoDB" id="9787293at2"/>
<dbReference type="Gene3D" id="3.40.50.2000">
    <property type="entry name" value="Glycogen Phosphorylase B"/>
    <property type="match status" value="2"/>
</dbReference>
<dbReference type="PANTHER" id="PTHR12526">
    <property type="entry name" value="GLYCOSYLTRANSFERASE"/>
    <property type="match status" value="1"/>
</dbReference>
<sequence length="431" mass="47453">MKTVWILNHYAIEPGTAGITRHFDLAVNLRHHGWQAIIIASSVEHITGTQRLSAHELHRQETYADVPFLWIRTPEYQGNGMRRILNMLTYTGRVLMPMYTKKLPKPDVIIGSSAHPLTGLAGSLLAQRHRVPFIFEVRDLWPQTLIEFGRLRKGSLMARMLGKLERWLYQCATRIIVVLPYAGDYIASLGIAREKAVWIPNGVNLSPSACVVPPPAAASDYPSPTLPFVLMYFGAHGQANGLVPLVHAMKLVADRVGTTALTLRMIGNGPLKPELMELAQSLGITNISFEPPVPKHTVPALAAQADAFVITILGLPGLYRYGISMNKIFDYLAAARPVVIASNAANNPVHDAGAGLTVPPADPERLADAILQLFHTPQPERLRMGEAGRRYVEEHHGSDRLAARLAATLEDCLIEAAQTTRQKNTRSVRID</sequence>
<dbReference type="PANTHER" id="PTHR12526:SF622">
    <property type="entry name" value="GLYCOSYLTRANSFERASE (GROUP I)"/>
    <property type="match status" value="1"/>
</dbReference>
<dbReference type="AlphaFoldDB" id="A0A3A3FQA0"/>
<gene>
    <name evidence="2" type="ORF">D3871_21180</name>
</gene>
<organism evidence="2 3">
    <name type="scientific">Noviherbaspirillum saxi</name>
    <dbReference type="NCBI Taxonomy" id="2320863"/>
    <lineage>
        <taxon>Bacteria</taxon>
        <taxon>Pseudomonadati</taxon>
        <taxon>Pseudomonadota</taxon>
        <taxon>Betaproteobacteria</taxon>
        <taxon>Burkholderiales</taxon>
        <taxon>Oxalobacteraceae</taxon>
        <taxon>Noviherbaspirillum</taxon>
    </lineage>
</organism>
<comment type="caution">
    <text evidence="2">The sequence shown here is derived from an EMBL/GenBank/DDBJ whole genome shotgun (WGS) entry which is preliminary data.</text>
</comment>
<evidence type="ECO:0000313" key="3">
    <source>
        <dbReference type="Proteomes" id="UP000265955"/>
    </source>
</evidence>
<evidence type="ECO:0000313" key="2">
    <source>
        <dbReference type="EMBL" id="RJF95879.1"/>
    </source>
</evidence>
<reference evidence="3" key="1">
    <citation type="submission" date="2018-09" db="EMBL/GenBank/DDBJ databases">
        <authorList>
            <person name="Zhu H."/>
        </authorList>
    </citation>
    <scope>NUCLEOTIDE SEQUENCE [LARGE SCALE GENOMIC DNA]</scope>
    <source>
        <strain evidence="3">K1R23-30</strain>
    </source>
</reference>
<dbReference type="RefSeq" id="WP_119771026.1">
    <property type="nucleotide sequence ID" value="NZ_QYUO01000002.1"/>
</dbReference>
<dbReference type="GO" id="GO:0016757">
    <property type="term" value="F:glycosyltransferase activity"/>
    <property type="evidence" value="ECO:0007669"/>
    <property type="project" value="UniProtKB-ARBA"/>
</dbReference>